<evidence type="ECO:0000256" key="1">
    <source>
        <dbReference type="ARBA" id="ARBA00006464"/>
    </source>
</evidence>
<keyword evidence="2" id="KW-1133">Transmembrane helix</keyword>
<feature type="transmembrane region" description="Helical" evidence="2">
    <location>
        <begin position="12"/>
        <end position="34"/>
    </location>
</feature>
<gene>
    <name evidence="4" type="ORF">EII35_10070</name>
</gene>
<feature type="domain" description="Bacterial sugar transferase" evidence="3">
    <location>
        <begin position="6"/>
        <end position="197"/>
    </location>
</feature>
<evidence type="ECO:0000259" key="3">
    <source>
        <dbReference type="Pfam" id="PF02397"/>
    </source>
</evidence>
<sequence length="198" mass="22375">MNALAKRLFDILASACGLVLLAPLFLVLAILIWIGDRGPVFFRQERVGRHGRTFRIHKFRTMRVANTGSLVTQSNDNRITPVGAVLRKWKLDELPQLIDVLKGDMSIVGPRPEVPKYVALWDPVARDEILQFRPGISDPAAIAFRNEQEELAAFDDPEAHYVNVILPKKVAMYRDYVRNQSFPGDLKLILGTFVAIVR</sequence>
<keyword evidence="2" id="KW-0472">Membrane</keyword>
<dbReference type="GO" id="GO:0016780">
    <property type="term" value="F:phosphotransferase activity, for other substituted phosphate groups"/>
    <property type="evidence" value="ECO:0007669"/>
    <property type="project" value="TreeGrafter"/>
</dbReference>
<protein>
    <submittedName>
        <fullName evidence="4">Sugar transferase</fullName>
    </submittedName>
</protein>
<evidence type="ECO:0000313" key="4">
    <source>
        <dbReference type="EMBL" id="RRD49037.1"/>
    </source>
</evidence>
<comment type="similarity">
    <text evidence="1">Belongs to the bacterial sugar transferase family.</text>
</comment>
<comment type="caution">
    <text evidence="4">The sequence shown here is derived from an EMBL/GenBank/DDBJ whole genome shotgun (WGS) entry which is preliminary data.</text>
</comment>
<dbReference type="AlphaFoldDB" id="A0A3P1WTD3"/>
<dbReference type="PANTHER" id="PTHR30576">
    <property type="entry name" value="COLANIC BIOSYNTHESIS UDP-GLUCOSE LIPID CARRIER TRANSFERASE"/>
    <property type="match status" value="1"/>
</dbReference>
<dbReference type="EMBL" id="RQYT01000024">
    <property type="protein sequence ID" value="RRD49037.1"/>
    <property type="molecule type" value="Genomic_DNA"/>
</dbReference>
<proteinExistence type="inferred from homology"/>
<accession>A0A3P1WTD3</accession>
<name>A0A3P1WTD3_9ACTN</name>
<evidence type="ECO:0000313" key="5">
    <source>
        <dbReference type="Proteomes" id="UP000280935"/>
    </source>
</evidence>
<dbReference type="Proteomes" id="UP000280935">
    <property type="component" value="Unassembled WGS sequence"/>
</dbReference>
<reference evidence="4 5" key="1">
    <citation type="submission" date="2018-11" db="EMBL/GenBank/DDBJ databases">
        <title>Genomes From Bacteria Associated with the Canine Oral Cavity: a Test Case for Automated Genome-Based Taxonomic Assignment.</title>
        <authorList>
            <person name="Coil D.A."/>
            <person name="Jospin G."/>
            <person name="Darling A.E."/>
            <person name="Wallis C."/>
            <person name="Davis I.J."/>
            <person name="Harris S."/>
            <person name="Eisen J.A."/>
            <person name="Holcombe L.J."/>
            <person name="O'Flynn C."/>
        </authorList>
    </citation>
    <scope>NUCLEOTIDE SEQUENCE [LARGE SCALE GENOMIC DNA]</scope>
    <source>
        <strain evidence="4 5">OH2822_COT-296</strain>
    </source>
</reference>
<dbReference type="Pfam" id="PF02397">
    <property type="entry name" value="Bac_transf"/>
    <property type="match status" value="1"/>
</dbReference>
<dbReference type="InterPro" id="IPR003362">
    <property type="entry name" value="Bact_transf"/>
</dbReference>
<dbReference type="OrthoDB" id="9808602at2"/>
<dbReference type="RefSeq" id="WP_125228342.1">
    <property type="nucleotide sequence ID" value="NZ_RQYT01000024.1"/>
</dbReference>
<evidence type="ECO:0000256" key="2">
    <source>
        <dbReference type="SAM" id="Phobius"/>
    </source>
</evidence>
<keyword evidence="4" id="KW-0808">Transferase</keyword>
<organism evidence="4 5">
    <name type="scientific">Arachnia propionica</name>
    <dbReference type="NCBI Taxonomy" id="1750"/>
    <lineage>
        <taxon>Bacteria</taxon>
        <taxon>Bacillati</taxon>
        <taxon>Actinomycetota</taxon>
        <taxon>Actinomycetes</taxon>
        <taxon>Propionibacteriales</taxon>
        <taxon>Propionibacteriaceae</taxon>
        <taxon>Arachnia</taxon>
    </lineage>
</organism>
<dbReference type="PANTHER" id="PTHR30576:SF20">
    <property type="entry name" value="QUINOVOSAMINEPHOSPHOTRANSFERAE-RELATED"/>
    <property type="match status" value="1"/>
</dbReference>
<keyword evidence="2" id="KW-0812">Transmembrane</keyword>